<accession>A0A397SDG3</accession>
<comment type="caution">
    <text evidence="3">The sequence shown here is derived from an EMBL/GenBank/DDBJ whole genome shotgun (WGS) entry which is preliminary data.</text>
</comment>
<keyword evidence="2" id="KW-0812">Transmembrane</keyword>
<dbReference type="Proteomes" id="UP000265703">
    <property type="component" value="Unassembled WGS sequence"/>
</dbReference>
<organism evidence="3 4">
    <name type="scientific">Glomus cerebriforme</name>
    <dbReference type="NCBI Taxonomy" id="658196"/>
    <lineage>
        <taxon>Eukaryota</taxon>
        <taxon>Fungi</taxon>
        <taxon>Fungi incertae sedis</taxon>
        <taxon>Mucoromycota</taxon>
        <taxon>Glomeromycotina</taxon>
        <taxon>Glomeromycetes</taxon>
        <taxon>Glomerales</taxon>
        <taxon>Glomeraceae</taxon>
        <taxon>Glomus</taxon>
    </lineage>
</organism>
<evidence type="ECO:0000256" key="2">
    <source>
        <dbReference type="SAM" id="Phobius"/>
    </source>
</evidence>
<keyword evidence="2" id="KW-0472">Membrane</keyword>
<feature type="transmembrane region" description="Helical" evidence="2">
    <location>
        <begin position="7"/>
        <end position="26"/>
    </location>
</feature>
<dbReference type="AlphaFoldDB" id="A0A397SDG3"/>
<reference evidence="3 4" key="1">
    <citation type="submission" date="2018-06" db="EMBL/GenBank/DDBJ databases">
        <title>Comparative genomics reveals the genomic features of Rhizophagus irregularis, R. cerebriforme, R. diaphanum and Gigaspora rosea, and their symbiotic lifestyle signature.</title>
        <authorList>
            <person name="Morin E."/>
            <person name="San Clemente H."/>
            <person name="Chen E.C.H."/>
            <person name="De La Providencia I."/>
            <person name="Hainaut M."/>
            <person name="Kuo A."/>
            <person name="Kohler A."/>
            <person name="Murat C."/>
            <person name="Tang N."/>
            <person name="Roy S."/>
            <person name="Loubradou J."/>
            <person name="Henrissat B."/>
            <person name="Grigoriev I.V."/>
            <person name="Corradi N."/>
            <person name="Roux C."/>
            <person name="Martin F.M."/>
        </authorList>
    </citation>
    <scope>NUCLEOTIDE SEQUENCE [LARGE SCALE GENOMIC DNA]</scope>
    <source>
        <strain evidence="3 4">DAOM 227022</strain>
    </source>
</reference>
<sequence>MDKKTEFNYFVVLTVLMLMVSIHNLIKSILLYCENNSKISSVIKIIFNISGIACGNSENQINDENNLENGDYKGKNVPKSTSNETSISDDDVVLRASNGMLVDMPLKNVRDEIKMEQKYKIEKLDPNGDIGLVKQSLSFYEIASMFLGKDSKRQSY</sequence>
<protein>
    <submittedName>
        <fullName evidence="3">Uncharacterized protein</fullName>
    </submittedName>
</protein>
<keyword evidence="2" id="KW-1133">Transmembrane helix</keyword>
<proteinExistence type="predicted"/>
<gene>
    <name evidence="3" type="ORF">C1645_742429</name>
</gene>
<evidence type="ECO:0000313" key="4">
    <source>
        <dbReference type="Proteomes" id="UP000265703"/>
    </source>
</evidence>
<evidence type="ECO:0000256" key="1">
    <source>
        <dbReference type="SAM" id="MobiDB-lite"/>
    </source>
</evidence>
<name>A0A397SDG3_9GLOM</name>
<evidence type="ECO:0000313" key="3">
    <source>
        <dbReference type="EMBL" id="RIA84313.1"/>
    </source>
</evidence>
<dbReference type="EMBL" id="QKYT01000502">
    <property type="protein sequence ID" value="RIA84313.1"/>
    <property type="molecule type" value="Genomic_DNA"/>
</dbReference>
<keyword evidence="4" id="KW-1185">Reference proteome</keyword>
<feature type="region of interest" description="Disordered" evidence="1">
    <location>
        <begin position="65"/>
        <end position="85"/>
    </location>
</feature>